<dbReference type="SUPFAM" id="SSF82866">
    <property type="entry name" value="Multidrug efflux transporter AcrB transmembrane domain"/>
    <property type="match status" value="2"/>
</dbReference>
<dbReference type="Gene3D" id="1.20.1640.10">
    <property type="entry name" value="Multidrug efflux transporter AcrB transmembrane domain"/>
    <property type="match status" value="2"/>
</dbReference>
<feature type="transmembrane region" description="Helical" evidence="9">
    <location>
        <begin position="342"/>
        <end position="361"/>
    </location>
</feature>
<feature type="transmembrane region" description="Helical" evidence="9">
    <location>
        <begin position="395"/>
        <end position="415"/>
    </location>
</feature>
<evidence type="ECO:0000256" key="2">
    <source>
        <dbReference type="ARBA" id="ARBA00010942"/>
    </source>
</evidence>
<dbReference type="InterPro" id="IPR027463">
    <property type="entry name" value="AcrB_DN_DC_subdom"/>
</dbReference>
<dbReference type="Proteomes" id="UP001301442">
    <property type="component" value="Chromosome"/>
</dbReference>
<dbReference type="NCBIfam" id="TIGR00915">
    <property type="entry name" value="2A0602"/>
    <property type="match status" value="1"/>
</dbReference>
<feature type="transmembrane region" description="Helical" evidence="9">
    <location>
        <begin position="918"/>
        <end position="942"/>
    </location>
</feature>
<dbReference type="Gene3D" id="3.30.2090.10">
    <property type="entry name" value="Multidrug efflux transporter AcrB TolC docking domain, DN and DC subdomains"/>
    <property type="match status" value="2"/>
</dbReference>
<sequence length="1042" mass="111792">MISQYCIKRPVFASVLSIIILLVGIVSIFKMPIDQYPNISPPQVTISGSYGGATAAITAESVSIPLEQKVNGVPNMLYMTSSSNNGGSSKIKITFDVGTNPDFAAIDVQNKVKQAESDLPGDVITDGVTVEKTSTVPLMTLILRSSEARFDDLYLSNFVTLQIQQALKRIPGVAKVRNVGARTYSMRVWLRPDDLASYGLTPSDVVDAIKEQNANAAAGSLGSQPADGDINLSLTINASGKLKDAESFGNIIIQATDNGALIRLRDVARVELGASAYKLISQHNGQSAAIAALLLLPGANALEVAEEVRTTMTKLSGQFPSGISYEIAYDTSVFIEAAISEVVITLIEALLLVSAVVFLFLQDWRTTIIPMLAAPVSIIGTFTFLAAFGFSINTISLLAMVLAIGLVVDDAIVVVENVERIMQEKAINAAQATSIAMKELTGALIATSMVLAAVFLPVAFLGGISGELYKEFAITLTVAVLISTIVALTLSPALCALLMKPEKKSLPIFNWFNKKIDTLTSKYSSYVAAAIKRTARSVVLFVAIFSVGLIIFKQLPSGFMPLEDTGMFYADIQLQPGTAVARTAKTTFNIEKELTAHPAIEQIITLTGENLSNGSGEENAYFQIMLKPWDDRSDYTMDKTMIDVGKIIASYPELTYKVFQPPAIAGMGERSGFSFELQDRSGANSEGLNEIAKTFLQKAQALPEIGNINSTLSGDIPMLKLIVDREMVKTYGVKLSDLNTLLKQLTGSTSASDFNMFGRTYKVKVQAEAEFRRRPEDLSRFYIKSGTGALIPLSMLAKIEYGAGAGNISRHNLFTSASIGGTPAQGYSSGQAMAAIEKLAIEELPDGFAYEWTGMSYQEKNASGQAGSAMLLAVVFIYLFLAALYESWVIPIPVLLIVPIALAGAAIIAWLVGIENNLFFQISAVALVGFSAKNSILIVEFAKSLHQEHGRTIKQAAIEAAEQRFRPIVMTSVSFILGILPLVISMGPGAQARQSISTGTLGGMIAATTVGIVLVPLFFVIFVSFAENIKQKFSSADKEAQS</sequence>
<evidence type="ECO:0000256" key="1">
    <source>
        <dbReference type="ARBA" id="ARBA00004429"/>
    </source>
</evidence>
<reference evidence="10 11" key="1">
    <citation type="submission" date="2023-09" db="EMBL/GenBank/DDBJ databases">
        <authorList>
            <person name="Qi X."/>
        </authorList>
    </citation>
    <scope>NUCLEOTIDE SEQUENCE [LARGE SCALE GENOMIC DNA]</scope>
    <source>
        <strain evidence="10 11">S1-1</strain>
    </source>
</reference>
<keyword evidence="7 9" id="KW-1133">Transmembrane helix</keyword>
<comment type="similarity">
    <text evidence="2 9">Belongs to the resistance-nodulation-cell division (RND) (TC 2.A.6) family.</text>
</comment>
<dbReference type="Gene3D" id="3.30.70.1430">
    <property type="entry name" value="Multidrug efflux transporter AcrB pore domain"/>
    <property type="match status" value="2"/>
</dbReference>
<gene>
    <name evidence="10" type="ORF">RI844_06775</name>
</gene>
<dbReference type="Gene3D" id="3.30.70.1440">
    <property type="entry name" value="Multidrug efflux transporter AcrB pore domain"/>
    <property type="match status" value="1"/>
</dbReference>
<evidence type="ECO:0000256" key="3">
    <source>
        <dbReference type="ARBA" id="ARBA00022448"/>
    </source>
</evidence>
<feature type="transmembrane region" description="Helical" evidence="9">
    <location>
        <begin position="440"/>
        <end position="460"/>
    </location>
</feature>
<dbReference type="Pfam" id="PF00873">
    <property type="entry name" value="ACR_tran"/>
    <property type="match status" value="1"/>
</dbReference>
<feature type="transmembrane region" description="Helical" evidence="9">
    <location>
        <begin position="12"/>
        <end position="33"/>
    </location>
</feature>
<evidence type="ECO:0000313" key="10">
    <source>
        <dbReference type="EMBL" id="WOH38917.1"/>
    </source>
</evidence>
<accession>A0ABZ0GU02</accession>
<dbReference type="EMBL" id="CP136600">
    <property type="protein sequence ID" value="WOH38917.1"/>
    <property type="molecule type" value="Genomic_DNA"/>
</dbReference>
<evidence type="ECO:0000256" key="5">
    <source>
        <dbReference type="ARBA" id="ARBA00022519"/>
    </source>
</evidence>
<dbReference type="PRINTS" id="PR00702">
    <property type="entry name" value="ACRIFLAVINRP"/>
</dbReference>
<keyword evidence="11" id="KW-1185">Reference proteome</keyword>
<organism evidence="10 11">
    <name type="scientific">Thalassotalea fonticola</name>
    <dbReference type="NCBI Taxonomy" id="3065649"/>
    <lineage>
        <taxon>Bacteria</taxon>
        <taxon>Pseudomonadati</taxon>
        <taxon>Pseudomonadota</taxon>
        <taxon>Gammaproteobacteria</taxon>
        <taxon>Alteromonadales</taxon>
        <taxon>Colwelliaceae</taxon>
        <taxon>Thalassotalea</taxon>
    </lineage>
</organism>
<keyword evidence="6 9" id="KW-0812">Transmembrane</keyword>
<dbReference type="InterPro" id="IPR004764">
    <property type="entry name" value="MdtF-like"/>
</dbReference>
<keyword evidence="3 9" id="KW-0813">Transport</keyword>
<evidence type="ECO:0000313" key="11">
    <source>
        <dbReference type="Proteomes" id="UP001301442"/>
    </source>
</evidence>
<keyword evidence="4" id="KW-1003">Cell membrane</keyword>
<feature type="transmembrane region" description="Helical" evidence="9">
    <location>
        <begin position="1004"/>
        <end position="1025"/>
    </location>
</feature>
<evidence type="ECO:0000256" key="4">
    <source>
        <dbReference type="ARBA" id="ARBA00022475"/>
    </source>
</evidence>
<dbReference type="Gene3D" id="3.30.70.1320">
    <property type="entry name" value="Multidrug efflux transporter AcrB pore domain like"/>
    <property type="match status" value="1"/>
</dbReference>
<evidence type="ECO:0000256" key="6">
    <source>
        <dbReference type="ARBA" id="ARBA00022692"/>
    </source>
</evidence>
<keyword evidence="5 9" id="KW-0997">Cell inner membrane</keyword>
<dbReference type="SUPFAM" id="SSF82693">
    <property type="entry name" value="Multidrug efflux transporter AcrB pore domain, PN1, PN2, PC1 and PC2 subdomains"/>
    <property type="match status" value="4"/>
</dbReference>
<feature type="transmembrane region" description="Helical" evidence="9">
    <location>
        <begin position="892"/>
        <end position="912"/>
    </location>
</feature>
<name>A0ABZ0GU02_9GAMM</name>
<protein>
    <recommendedName>
        <fullName evidence="9">Efflux pump membrane transporter</fullName>
    </recommendedName>
</protein>
<feature type="transmembrane region" description="Helical" evidence="9">
    <location>
        <begin position="368"/>
        <end position="389"/>
    </location>
</feature>
<dbReference type="RefSeq" id="WP_348397683.1">
    <property type="nucleotide sequence ID" value="NZ_CP136600.1"/>
</dbReference>
<evidence type="ECO:0000256" key="8">
    <source>
        <dbReference type="ARBA" id="ARBA00023136"/>
    </source>
</evidence>
<feature type="transmembrane region" description="Helical" evidence="9">
    <location>
        <begin position="963"/>
        <end position="984"/>
    </location>
</feature>
<evidence type="ECO:0000256" key="7">
    <source>
        <dbReference type="ARBA" id="ARBA00022989"/>
    </source>
</evidence>
<keyword evidence="8 9" id="KW-0472">Membrane</keyword>
<evidence type="ECO:0000256" key="9">
    <source>
        <dbReference type="RuleBase" id="RU364070"/>
    </source>
</evidence>
<feature type="transmembrane region" description="Helical" evidence="9">
    <location>
        <begin position="534"/>
        <end position="552"/>
    </location>
</feature>
<dbReference type="PANTHER" id="PTHR32063">
    <property type="match status" value="1"/>
</dbReference>
<comment type="subcellular location">
    <subcellularLocation>
        <location evidence="1 9">Cell inner membrane</location>
        <topology evidence="1 9">Multi-pass membrane protein</topology>
    </subcellularLocation>
</comment>
<feature type="transmembrane region" description="Helical" evidence="9">
    <location>
        <begin position="866"/>
        <end position="885"/>
    </location>
</feature>
<dbReference type="InterPro" id="IPR001036">
    <property type="entry name" value="Acrflvin-R"/>
</dbReference>
<dbReference type="SUPFAM" id="SSF82714">
    <property type="entry name" value="Multidrug efflux transporter AcrB TolC docking domain, DN and DC subdomains"/>
    <property type="match status" value="2"/>
</dbReference>
<feature type="transmembrane region" description="Helical" evidence="9">
    <location>
        <begin position="472"/>
        <end position="499"/>
    </location>
</feature>
<dbReference type="PANTHER" id="PTHR32063:SF13">
    <property type="entry name" value="MULTIDRUG EFFLUX PUMP SUBUNIT ACRB-RELATED"/>
    <property type="match status" value="1"/>
</dbReference>
<proteinExistence type="inferred from homology"/>